<evidence type="ECO:0000313" key="3">
    <source>
        <dbReference type="Proteomes" id="UP000184301"/>
    </source>
</evidence>
<keyword evidence="3" id="KW-1185">Reference proteome</keyword>
<dbReference type="STRING" id="1121950.SAMN02745243_01611"/>
<dbReference type="RefSeq" id="WP_073108128.1">
    <property type="nucleotide sequence ID" value="NZ_FQZY01000020.1"/>
</dbReference>
<reference evidence="2 3" key="1">
    <citation type="submission" date="2016-11" db="EMBL/GenBank/DDBJ databases">
        <authorList>
            <person name="Jaros S."/>
            <person name="Januszkiewicz K."/>
            <person name="Wedrychowicz H."/>
        </authorList>
    </citation>
    <scope>NUCLEOTIDE SEQUENCE [LARGE SCALE GENOMIC DNA]</scope>
    <source>
        <strain evidence="2 3">DSM 15480</strain>
    </source>
</reference>
<dbReference type="EMBL" id="FQZY01000020">
    <property type="protein sequence ID" value="SHJ87375.1"/>
    <property type="molecule type" value="Genomic_DNA"/>
</dbReference>
<name>A0A1M6MV47_9FIRM</name>
<proteinExistence type="predicted"/>
<gene>
    <name evidence="2" type="ORF">SAMN02745243_01611</name>
</gene>
<protein>
    <submittedName>
        <fullName evidence="2">Uncharacterized protein</fullName>
    </submittedName>
</protein>
<dbReference type="OrthoDB" id="1851964at2"/>
<feature type="coiled-coil region" evidence="1">
    <location>
        <begin position="61"/>
        <end position="88"/>
    </location>
</feature>
<organism evidence="2 3">
    <name type="scientific">Hespellia stercorisuis DSM 15480</name>
    <dbReference type="NCBI Taxonomy" id="1121950"/>
    <lineage>
        <taxon>Bacteria</taxon>
        <taxon>Bacillati</taxon>
        <taxon>Bacillota</taxon>
        <taxon>Clostridia</taxon>
        <taxon>Lachnospirales</taxon>
        <taxon>Lachnospiraceae</taxon>
        <taxon>Hespellia</taxon>
    </lineage>
</organism>
<dbReference type="Proteomes" id="UP000184301">
    <property type="component" value="Unassembled WGS sequence"/>
</dbReference>
<evidence type="ECO:0000313" key="2">
    <source>
        <dbReference type="EMBL" id="SHJ87375.1"/>
    </source>
</evidence>
<accession>A0A1M6MV47</accession>
<dbReference type="AlphaFoldDB" id="A0A1M6MV47"/>
<evidence type="ECO:0000256" key="1">
    <source>
        <dbReference type="SAM" id="Coils"/>
    </source>
</evidence>
<sequence length="137" mass="15865">MSNVRPLNKKKYGISKHAFGTAYSYCLQYPEWVEELNSETSTLKSPQITGMPGAHSGSDATAALAERRVELQNKVDNVEQTVREAVGKDQALYEYILEYVTTEGATFHWMKQKGIPCERTYFYKVRRFFYYLMAQRI</sequence>
<keyword evidence="1" id="KW-0175">Coiled coil</keyword>